<dbReference type="SUPFAM" id="SSF47473">
    <property type="entry name" value="EF-hand"/>
    <property type="match status" value="1"/>
</dbReference>
<comment type="caution">
    <text evidence="6">The sequence shown here is derived from an EMBL/GenBank/DDBJ whole genome shotgun (WGS) entry which is preliminary data.</text>
</comment>
<dbReference type="InterPro" id="IPR011992">
    <property type="entry name" value="EF-hand-dom_pair"/>
</dbReference>
<protein>
    <submittedName>
        <fullName evidence="6">Unnamed protein product</fullName>
    </submittedName>
</protein>
<reference evidence="6" key="1">
    <citation type="submission" date="2023-04" db="EMBL/GenBank/DDBJ databases">
        <title>Phytophthora lilii NBRC 32176.</title>
        <authorList>
            <person name="Ichikawa N."/>
            <person name="Sato H."/>
            <person name="Tonouchi N."/>
        </authorList>
    </citation>
    <scope>NUCLEOTIDE SEQUENCE</scope>
    <source>
        <strain evidence="6">NBRC 32176</strain>
    </source>
</reference>
<evidence type="ECO:0000256" key="4">
    <source>
        <dbReference type="SAM" id="MobiDB-lite"/>
    </source>
</evidence>
<dbReference type="GO" id="GO:0005509">
    <property type="term" value="F:calcium ion binding"/>
    <property type="evidence" value="ECO:0007669"/>
    <property type="project" value="InterPro"/>
</dbReference>
<dbReference type="Gene3D" id="1.10.238.10">
    <property type="entry name" value="EF-hand"/>
    <property type="match status" value="1"/>
</dbReference>
<dbReference type="EMBL" id="BSXW01000111">
    <property type="protein sequence ID" value="GMF12247.1"/>
    <property type="molecule type" value="Genomic_DNA"/>
</dbReference>
<name>A0A9W6WGU7_9STRA</name>
<evidence type="ECO:0000256" key="2">
    <source>
        <dbReference type="ARBA" id="ARBA00022737"/>
    </source>
</evidence>
<dbReference type="Proteomes" id="UP001165083">
    <property type="component" value="Unassembled WGS sequence"/>
</dbReference>
<dbReference type="OrthoDB" id="191686at2759"/>
<accession>A0A9W6WGU7</accession>
<keyword evidence="3" id="KW-0106">Calcium</keyword>
<feature type="compositionally biased region" description="Basic and acidic residues" evidence="4">
    <location>
        <begin position="128"/>
        <end position="138"/>
    </location>
</feature>
<gene>
    <name evidence="6" type="ORF">Plil01_000288200</name>
</gene>
<sequence length="408" mass="45629">MAPRGKNAATKKLQDVSEDFSDALNREKLMAKGTKDAAALQPRGSKVAPGVATEEPSAKKPQTEDKKKAKTTGDSAKKLDVASAKRSSSTRASIRSDSASVAPPKRSSSAGAKRKSDSTTTAATDPESNTKESKAKNSEEDAKGLYDILVQTRRCEELCSGLGLTMSDIRKMKRKYDDNDMYQSGEITQAEFFFMIREERRPLTIGILRFADVPENQKFLSFDQYLLCVVNFAVLTKPELYQFVFDLYDDDQSGALDEREFTKMNLELQSKQFHFPANVTTAIKLLEGKEGRAAFVPDDGLVDLGEFMKFAKNFPVAFYPIMNMQKNVRASTLGESRWSRITANKLKVQELVSYMRRHQGAIPQLSFRESVANLFSSEIFNIRKRAGELYALELAQRHRLSTGEIDSD</sequence>
<evidence type="ECO:0000313" key="6">
    <source>
        <dbReference type="EMBL" id="GMF12247.1"/>
    </source>
</evidence>
<feature type="compositionally biased region" description="Basic and acidic residues" evidence="4">
    <location>
        <begin position="56"/>
        <end position="67"/>
    </location>
</feature>
<dbReference type="InterPro" id="IPR018247">
    <property type="entry name" value="EF_Hand_1_Ca_BS"/>
</dbReference>
<proteinExistence type="predicted"/>
<dbReference type="PROSITE" id="PS50222">
    <property type="entry name" value="EF_HAND_2"/>
    <property type="match status" value="1"/>
</dbReference>
<keyword evidence="1" id="KW-0479">Metal-binding</keyword>
<dbReference type="InterPro" id="IPR002048">
    <property type="entry name" value="EF_hand_dom"/>
</dbReference>
<keyword evidence="7" id="KW-1185">Reference proteome</keyword>
<keyword evidence="2" id="KW-0677">Repeat</keyword>
<feature type="region of interest" description="Disordered" evidence="4">
    <location>
        <begin position="32"/>
        <end position="138"/>
    </location>
</feature>
<evidence type="ECO:0000259" key="5">
    <source>
        <dbReference type="PROSITE" id="PS50222"/>
    </source>
</evidence>
<evidence type="ECO:0000256" key="3">
    <source>
        <dbReference type="ARBA" id="ARBA00022837"/>
    </source>
</evidence>
<feature type="compositionally biased region" description="Low complexity" evidence="4">
    <location>
        <begin position="82"/>
        <end position="111"/>
    </location>
</feature>
<evidence type="ECO:0000313" key="7">
    <source>
        <dbReference type="Proteomes" id="UP001165083"/>
    </source>
</evidence>
<dbReference type="PANTHER" id="PTHR45942">
    <property type="entry name" value="PROTEIN PHOSPATASE 3 REGULATORY SUBUNIT B ALPHA ISOFORM TYPE 1"/>
    <property type="match status" value="1"/>
</dbReference>
<dbReference type="PROSITE" id="PS00018">
    <property type="entry name" value="EF_HAND_1"/>
    <property type="match status" value="1"/>
</dbReference>
<organism evidence="6 7">
    <name type="scientific">Phytophthora lilii</name>
    <dbReference type="NCBI Taxonomy" id="2077276"/>
    <lineage>
        <taxon>Eukaryota</taxon>
        <taxon>Sar</taxon>
        <taxon>Stramenopiles</taxon>
        <taxon>Oomycota</taxon>
        <taxon>Peronosporomycetes</taxon>
        <taxon>Peronosporales</taxon>
        <taxon>Peronosporaceae</taxon>
        <taxon>Phytophthora</taxon>
    </lineage>
</organism>
<dbReference type="AlphaFoldDB" id="A0A9W6WGU7"/>
<evidence type="ECO:0000256" key="1">
    <source>
        <dbReference type="ARBA" id="ARBA00022723"/>
    </source>
</evidence>
<feature type="domain" description="EF-hand" evidence="5">
    <location>
        <begin position="236"/>
        <end position="271"/>
    </location>
</feature>